<dbReference type="InterPro" id="IPR053205">
    <property type="entry name" value="GHMP_kinase_L-arabinokinase"/>
</dbReference>
<evidence type="ECO:0008006" key="3">
    <source>
        <dbReference type="Google" id="ProtNLM"/>
    </source>
</evidence>
<evidence type="ECO:0000313" key="1">
    <source>
        <dbReference type="EMBL" id="GCE94681.1"/>
    </source>
</evidence>
<dbReference type="GeneID" id="301683569"/>
<gene>
    <name evidence="1" type="ORF">NIES46_27400</name>
</gene>
<dbReference type="Proteomes" id="UP000326169">
    <property type="component" value="Unassembled WGS sequence"/>
</dbReference>
<accession>A0A5M3T9U9</accession>
<keyword evidence="2" id="KW-1185">Reference proteome</keyword>
<dbReference type="PANTHER" id="PTHR38134">
    <property type="entry name" value="SLR1395 PROTEIN"/>
    <property type="match status" value="1"/>
</dbReference>
<dbReference type="RefSeq" id="WP_014276824.1">
    <property type="nucleotide sequence ID" value="NZ_BIMW01000103.1"/>
</dbReference>
<comment type="caution">
    <text evidence="1">The sequence shown here is derived from an EMBL/GenBank/DDBJ whole genome shotgun (WGS) entry which is preliminary data.</text>
</comment>
<dbReference type="SUPFAM" id="SSF53756">
    <property type="entry name" value="UDP-Glycosyltransferase/glycogen phosphorylase"/>
    <property type="match status" value="1"/>
</dbReference>
<name>A0A5M3T9U9_LIMPL</name>
<evidence type="ECO:0000313" key="2">
    <source>
        <dbReference type="Proteomes" id="UP000326169"/>
    </source>
</evidence>
<proteinExistence type="predicted"/>
<protein>
    <recommendedName>
        <fullName evidence="3">Glycosyl transferase</fullName>
    </recommendedName>
</protein>
<reference evidence="1 2" key="1">
    <citation type="journal article" date="2019" name="J Genomics">
        <title>The Draft Genome of a Hydrogen-producing Cyanobacterium, Arthrospira platensis NIES-46.</title>
        <authorList>
            <person name="Suzuki S."/>
            <person name="Yamaguchi H."/>
            <person name="Kawachi M."/>
        </authorList>
    </citation>
    <scope>NUCLEOTIDE SEQUENCE [LARGE SCALE GENOMIC DNA]</scope>
    <source>
        <strain evidence="1 2">NIES-46</strain>
    </source>
</reference>
<dbReference type="EMBL" id="BIMW01000103">
    <property type="protein sequence ID" value="GCE94681.1"/>
    <property type="molecule type" value="Genomic_DNA"/>
</dbReference>
<sequence length="368" mass="41384">MTRPAIYIAITNHGFGHAVRAASVAAQIQKFCPDVLLFLVTQAPRWLLESYISGDFVVRSRAFDVGVVQSDSITMDKLATRSKLEDIKQRQRSIVAREVDFIRQNRINLVLADIPPLAAPIARSAGVPGWMMSNFGWDFIYRDWGEEFQEIADWIGECFGQCDRLFRLPLHEQMTAFPVIEDMGLTGGDPRYDLAKLRADFQIKTSVEKTIMLTFGGLGLDAIPYNHLGRFPDYQFITFDSNSPDLDNLIKPRDMVKSSPSLAEYSRLRPVDLMPLCGRVISKPGYSTFAEALRLDIPLVSLVRSGFAESPILIEGLENYGFHQILTAAEFLTGNWEFLREPLNPPRLSETLDKNGSKAIAEAVVELY</sequence>
<dbReference type="PANTHER" id="PTHR38134:SF2">
    <property type="entry name" value="GALACTOKINASE"/>
    <property type="match status" value="1"/>
</dbReference>
<organism evidence="1 2">
    <name type="scientific">Limnospira platensis NIES-46</name>
    <dbReference type="NCBI Taxonomy" id="1236695"/>
    <lineage>
        <taxon>Bacteria</taxon>
        <taxon>Bacillati</taxon>
        <taxon>Cyanobacteriota</taxon>
        <taxon>Cyanophyceae</taxon>
        <taxon>Oscillatoriophycideae</taxon>
        <taxon>Oscillatoriales</taxon>
        <taxon>Sirenicapillariaceae</taxon>
        <taxon>Limnospira</taxon>
    </lineage>
</organism>